<feature type="transmembrane region" description="Helical" evidence="1">
    <location>
        <begin position="124"/>
        <end position="142"/>
    </location>
</feature>
<keyword evidence="1" id="KW-0812">Transmembrane</keyword>
<protein>
    <submittedName>
        <fullName evidence="2">Uncharacterized protein</fullName>
    </submittedName>
</protein>
<evidence type="ECO:0000256" key="1">
    <source>
        <dbReference type="SAM" id="Phobius"/>
    </source>
</evidence>
<evidence type="ECO:0000313" key="3">
    <source>
        <dbReference type="Proteomes" id="UP001370348"/>
    </source>
</evidence>
<dbReference type="Proteomes" id="UP001370348">
    <property type="component" value="Chromosome"/>
</dbReference>
<feature type="transmembrane region" description="Helical" evidence="1">
    <location>
        <begin position="84"/>
        <end position="104"/>
    </location>
</feature>
<name>A0ABZ2LUJ3_9BACT</name>
<accession>A0ABZ2LUJ3</accession>
<organism evidence="2 3">
    <name type="scientific">Pendulispora albinea</name>
    <dbReference type="NCBI Taxonomy" id="2741071"/>
    <lineage>
        <taxon>Bacteria</taxon>
        <taxon>Pseudomonadati</taxon>
        <taxon>Myxococcota</taxon>
        <taxon>Myxococcia</taxon>
        <taxon>Myxococcales</taxon>
        <taxon>Sorangiineae</taxon>
        <taxon>Pendulisporaceae</taxon>
        <taxon>Pendulispora</taxon>
    </lineage>
</organism>
<reference evidence="2 3" key="1">
    <citation type="submission" date="2021-12" db="EMBL/GenBank/DDBJ databases">
        <title>Discovery of the Pendulisporaceae a myxobacterial family with distinct sporulation behavior and unique specialized metabolism.</title>
        <authorList>
            <person name="Garcia R."/>
            <person name="Popoff A."/>
            <person name="Bader C.D."/>
            <person name="Loehr J."/>
            <person name="Walesch S."/>
            <person name="Walt C."/>
            <person name="Boldt J."/>
            <person name="Bunk B."/>
            <person name="Haeckl F.J.F.P.J."/>
            <person name="Gunesch A.P."/>
            <person name="Birkelbach J."/>
            <person name="Nuebel U."/>
            <person name="Pietschmann T."/>
            <person name="Bach T."/>
            <person name="Mueller R."/>
        </authorList>
    </citation>
    <scope>NUCLEOTIDE SEQUENCE [LARGE SCALE GENOMIC DNA]</scope>
    <source>
        <strain evidence="2 3">MSr11954</strain>
    </source>
</reference>
<keyword evidence="1" id="KW-1133">Transmembrane helix</keyword>
<sequence length="213" mass="23130">MKLAPTVLWSRAVDAPPPPPTDPPAYIYAPTDIAPRSDRERKLCERASTVDWLYLSALVLADVATIYVDGQVFKYQNESQLRTIGPALVGLTWGATLGAIYPALPKCDPTWISYAPPEGEVRSSLPYALSMALLAGATAPVIMGIETGPLKDNWTTTERVTRVLVSGATGFIGALLPYWTVISPRTWRAGQELAKIRAWGDSNGAFLGYGFQF</sequence>
<feature type="transmembrane region" description="Helical" evidence="1">
    <location>
        <begin position="163"/>
        <end position="182"/>
    </location>
</feature>
<dbReference type="EMBL" id="CP089984">
    <property type="protein sequence ID" value="WXB14417.1"/>
    <property type="molecule type" value="Genomic_DNA"/>
</dbReference>
<proteinExistence type="predicted"/>
<dbReference type="RefSeq" id="WP_394824037.1">
    <property type="nucleotide sequence ID" value="NZ_CP089984.1"/>
</dbReference>
<evidence type="ECO:0000313" key="2">
    <source>
        <dbReference type="EMBL" id="WXB14417.1"/>
    </source>
</evidence>
<keyword evidence="3" id="KW-1185">Reference proteome</keyword>
<gene>
    <name evidence="2" type="ORF">LZC94_42155</name>
</gene>
<keyword evidence="1" id="KW-0472">Membrane</keyword>